<dbReference type="Gene3D" id="2.70.150.10">
    <property type="entry name" value="Calcium-transporting ATPase, cytoplasmic transduction domain A"/>
    <property type="match status" value="1"/>
</dbReference>
<dbReference type="InterPro" id="IPR023214">
    <property type="entry name" value="HAD_sf"/>
</dbReference>
<proteinExistence type="inferred from homology"/>
<dbReference type="Pfam" id="PF13246">
    <property type="entry name" value="Cation_ATPase"/>
    <property type="match status" value="1"/>
</dbReference>
<dbReference type="NCBIfam" id="TIGR01494">
    <property type="entry name" value="ATPase_P-type"/>
    <property type="match status" value="2"/>
</dbReference>
<dbReference type="Pfam" id="PF00122">
    <property type="entry name" value="E1-E2_ATPase"/>
    <property type="match status" value="1"/>
</dbReference>
<evidence type="ECO:0000256" key="4">
    <source>
        <dbReference type="ARBA" id="ARBA00022692"/>
    </source>
</evidence>
<evidence type="ECO:0000256" key="1">
    <source>
        <dbReference type="ARBA" id="ARBA00004651"/>
    </source>
</evidence>
<feature type="transmembrane region" description="Helical" evidence="11">
    <location>
        <begin position="851"/>
        <end position="871"/>
    </location>
</feature>
<evidence type="ECO:0000256" key="6">
    <source>
        <dbReference type="ARBA" id="ARBA00022840"/>
    </source>
</evidence>
<keyword evidence="4 11" id="KW-0812">Transmembrane</keyword>
<evidence type="ECO:0000256" key="7">
    <source>
        <dbReference type="ARBA" id="ARBA00022842"/>
    </source>
</evidence>
<dbReference type="RefSeq" id="WP_072952418.1">
    <property type="nucleotide sequence ID" value="NZ_FRCT01000022.1"/>
</dbReference>
<dbReference type="EMBL" id="FRCT01000022">
    <property type="protein sequence ID" value="SHM89823.1"/>
    <property type="molecule type" value="Genomic_DNA"/>
</dbReference>
<feature type="transmembrane region" description="Helical" evidence="11">
    <location>
        <begin position="31"/>
        <end position="54"/>
    </location>
</feature>
<dbReference type="InterPro" id="IPR023299">
    <property type="entry name" value="ATPase_P-typ_cyto_dom_N"/>
</dbReference>
<dbReference type="FunFam" id="1.20.1110.10:FF:000065">
    <property type="entry name" value="Sarcoplasmic/endoplasmic reticulum calcium ATPase 1"/>
    <property type="match status" value="1"/>
</dbReference>
<keyword evidence="9 11" id="KW-1133">Transmembrane helix</keyword>
<feature type="transmembrane region" description="Helical" evidence="11">
    <location>
        <begin position="60"/>
        <end position="76"/>
    </location>
</feature>
<dbReference type="PANTHER" id="PTHR43294:SF21">
    <property type="entry name" value="CATION TRANSPORTING ATPASE"/>
    <property type="match status" value="1"/>
</dbReference>
<feature type="domain" description="Cation-transporting P-type ATPase N-terminal" evidence="12">
    <location>
        <begin position="1"/>
        <end position="56"/>
    </location>
</feature>
<sequence length="872" mass="93068">MGLTEKEAAERLLAEGGNVFGESRKTGPMKIFLGQFKDIMVMILLAATVVSVLLGEISDAVTIILIVLLNAILGFVQEYRTEHTLEALRSMTSPTAKCWRDGRLKEIDAAKLVTGDIIELEAGDRIPADAVVLKAAGFFTDESILTGESTAVGKVAGDTADRDNSLNKSNIVYCGASATKGTCRAEVIATGKSTQMGRISEMLTDIDSEATPLQKRLAELGKAVAIICLVVCAAVFAAGVLRGENVFDMLMTGITIAIAAIPEGLPATVTIALALAVNRMLKQKALVNKLHSVETLGCTSVICSDKTGTITENRMTVTELSTVSEDYSFSGMGYRVSGAVTKGDNIAVNPITEKSLTEALRCGVLCSTAEIRVQEAPKSRNRGVLAGKGEWSVTGDPTEAALLIAAAKAGITRESLSDASRIIEEYPFDSETRFMAVHCVCGSEKRIYFKGAEEVLLPRCSQYMDESGNAAPMTAAVRRQLEEKVGEMSDKALRVLALVVCTSESFEPDRGNLMFLGFAGMTDPPREEAKTAIRKCASASVKTVMITGDHKKTAVAVAKKAGLLKGGMAITGAELDKLTDDELDRNIGKYTVFARVEPVHKLRIVKSFKRRGEIVTMTGDGVNDAPAVKEADVGVAMGVTGTDVTKQAADVILMDDNLATLVNAVEQGRCVYANIRKFVRYLLSCNIGEVLTMFLGIVMGMPIILLPVQILLVNLVTDGLPAVALGMEPPESDIMSRPPRRSGEGFFAGGLMWKIVIRGVFIGLSTLASFTAVMRMGGSLEACRTAALITLVVSQLVHVFECRSERRSVFRMNPFGNMKLVGAVVLSVAVLAAAVMIPQLQMVFSTVTPNIAQLLTALGFSFAIPLVSSLIM</sequence>
<dbReference type="InterPro" id="IPR036412">
    <property type="entry name" value="HAD-like_sf"/>
</dbReference>
<dbReference type="SUPFAM" id="SSF81665">
    <property type="entry name" value="Calcium ATPase, transmembrane domain M"/>
    <property type="match status" value="1"/>
</dbReference>
<dbReference type="PRINTS" id="PR00119">
    <property type="entry name" value="CATATPASE"/>
</dbReference>
<dbReference type="SUPFAM" id="SSF81660">
    <property type="entry name" value="Metal cation-transporting ATPase, ATP-binding domain N"/>
    <property type="match status" value="1"/>
</dbReference>
<dbReference type="Proteomes" id="UP000184394">
    <property type="component" value="Unassembled WGS sequence"/>
</dbReference>
<dbReference type="GO" id="GO:0005886">
    <property type="term" value="C:plasma membrane"/>
    <property type="evidence" value="ECO:0007669"/>
    <property type="project" value="UniProtKB-SubCell"/>
</dbReference>
<dbReference type="InterPro" id="IPR008250">
    <property type="entry name" value="ATPase_P-typ_transduc_dom_A_sf"/>
</dbReference>
<dbReference type="Pfam" id="PF00689">
    <property type="entry name" value="Cation_ATPase_C"/>
    <property type="match status" value="1"/>
</dbReference>
<dbReference type="GO" id="GO:0016887">
    <property type="term" value="F:ATP hydrolysis activity"/>
    <property type="evidence" value="ECO:0007669"/>
    <property type="project" value="InterPro"/>
</dbReference>
<dbReference type="InterPro" id="IPR018303">
    <property type="entry name" value="ATPase_P-typ_P_site"/>
</dbReference>
<feature type="transmembrane region" description="Helical" evidence="11">
    <location>
        <begin position="820"/>
        <end position="839"/>
    </location>
</feature>
<evidence type="ECO:0000256" key="5">
    <source>
        <dbReference type="ARBA" id="ARBA00022741"/>
    </source>
</evidence>
<dbReference type="SUPFAM" id="SSF81653">
    <property type="entry name" value="Calcium ATPase, transduction domain A"/>
    <property type="match status" value="1"/>
</dbReference>
<evidence type="ECO:0000256" key="3">
    <source>
        <dbReference type="ARBA" id="ARBA00022475"/>
    </source>
</evidence>
<evidence type="ECO:0000313" key="14">
    <source>
        <dbReference type="Proteomes" id="UP000184394"/>
    </source>
</evidence>
<dbReference type="InterPro" id="IPR004014">
    <property type="entry name" value="ATPase_P-typ_cation-transptr_N"/>
</dbReference>
<keyword evidence="6" id="KW-0067">ATP-binding</keyword>
<evidence type="ECO:0000256" key="11">
    <source>
        <dbReference type="SAM" id="Phobius"/>
    </source>
</evidence>
<dbReference type="InterPro" id="IPR050510">
    <property type="entry name" value="Cation_transp_ATPase_P-type"/>
</dbReference>
<reference evidence="13 14" key="1">
    <citation type="submission" date="2016-11" db="EMBL/GenBank/DDBJ databases">
        <authorList>
            <person name="Jaros S."/>
            <person name="Januszkiewicz K."/>
            <person name="Wedrychowicz H."/>
        </authorList>
    </citation>
    <scope>NUCLEOTIDE SEQUENCE [LARGE SCALE GENOMIC DNA]</scope>
    <source>
        <strain evidence="13 14">Y1</strain>
    </source>
</reference>
<evidence type="ECO:0000256" key="2">
    <source>
        <dbReference type="ARBA" id="ARBA00005675"/>
    </source>
</evidence>
<feature type="transmembrane region" description="Helical" evidence="11">
    <location>
        <begin position="746"/>
        <end position="770"/>
    </location>
</feature>
<dbReference type="InterPro" id="IPR001757">
    <property type="entry name" value="P_typ_ATPase"/>
</dbReference>
<evidence type="ECO:0000259" key="12">
    <source>
        <dbReference type="SMART" id="SM00831"/>
    </source>
</evidence>
<dbReference type="Gene3D" id="3.40.50.1000">
    <property type="entry name" value="HAD superfamily/HAD-like"/>
    <property type="match status" value="1"/>
</dbReference>
<accession>A0A1M7MG03</accession>
<dbReference type="AlphaFoldDB" id="A0A1M7MG03"/>
<keyword evidence="7" id="KW-0460">Magnesium</keyword>
<name>A0A1M7MG03_RUMFL</name>
<dbReference type="SFLD" id="SFLDS00003">
    <property type="entry name" value="Haloacid_Dehalogenase"/>
    <property type="match status" value="1"/>
</dbReference>
<dbReference type="SFLD" id="SFLDG00002">
    <property type="entry name" value="C1.7:_P-type_atpase_like"/>
    <property type="match status" value="1"/>
</dbReference>
<dbReference type="PANTHER" id="PTHR43294">
    <property type="entry name" value="SODIUM/POTASSIUM-TRANSPORTING ATPASE SUBUNIT ALPHA"/>
    <property type="match status" value="1"/>
</dbReference>
<dbReference type="InterPro" id="IPR044492">
    <property type="entry name" value="P_typ_ATPase_HD_dom"/>
</dbReference>
<keyword evidence="8" id="KW-1278">Translocase</keyword>
<dbReference type="SUPFAM" id="SSF56784">
    <property type="entry name" value="HAD-like"/>
    <property type="match status" value="1"/>
</dbReference>
<dbReference type="PRINTS" id="PR00120">
    <property type="entry name" value="HATPASE"/>
</dbReference>
<gene>
    <name evidence="13" type="ORF">SAMN04487860_12230</name>
</gene>
<dbReference type="Gene3D" id="3.40.1110.10">
    <property type="entry name" value="Calcium-transporting ATPase, cytoplasmic domain N"/>
    <property type="match status" value="1"/>
</dbReference>
<feature type="transmembrane region" description="Helical" evidence="11">
    <location>
        <begin position="223"/>
        <end position="241"/>
    </location>
</feature>
<dbReference type="InterPro" id="IPR059000">
    <property type="entry name" value="ATPase_P-type_domA"/>
</dbReference>
<keyword evidence="10 11" id="KW-0472">Membrane</keyword>
<dbReference type="Gene3D" id="1.20.1110.10">
    <property type="entry name" value="Calcium-transporting ATPase, transmembrane domain"/>
    <property type="match status" value="1"/>
</dbReference>
<dbReference type="SFLD" id="SFLDF00027">
    <property type="entry name" value="p-type_atpase"/>
    <property type="match status" value="1"/>
</dbReference>
<evidence type="ECO:0000256" key="8">
    <source>
        <dbReference type="ARBA" id="ARBA00022967"/>
    </source>
</evidence>
<organism evidence="13 14">
    <name type="scientific">Ruminococcus flavefaciens</name>
    <dbReference type="NCBI Taxonomy" id="1265"/>
    <lineage>
        <taxon>Bacteria</taxon>
        <taxon>Bacillati</taxon>
        <taxon>Bacillota</taxon>
        <taxon>Clostridia</taxon>
        <taxon>Eubacteriales</taxon>
        <taxon>Oscillospiraceae</taxon>
        <taxon>Ruminococcus</taxon>
    </lineage>
</organism>
<dbReference type="InterPro" id="IPR023298">
    <property type="entry name" value="ATPase_P-typ_TM_dom_sf"/>
</dbReference>
<keyword evidence="5" id="KW-0547">Nucleotide-binding</keyword>
<keyword evidence="3" id="KW-1003">Cell membrane</keyword>
<dbReference type="PROSITE" id="PS00154">
    <property type="entry name" value="ATPASE_E1_E2"/>
    <property type="match status" value="1"/>
</dbReference>
<evidence type="ECO:0000256" key="10">
    <source>
        <dbReference type="ARBA" id="ARBA00023136"/>
    </source>
</evidence>
<dbReference type="SMART" id="SM00831">
    <property type="entry name" value="Cation_ATPase_N"/>
    <property type="match status" value="1"/>
</dbReference>
<evidence type="ECO:0000313" key="13">
    <source>
        <dbReference type="EMBL" id="SHM89823.1"/>
    </source>
</evidence>
<feature type="transmembrane region" description="Helical" evidence="11">
    <location>
        <begin position="253"/>
        <end position="277"/>
    </location>
</feature>
<dbReference type="InterPro" id="IPR006068">
    <property type="entry name" value="ATPase_P-typ_cation-transptr_C"/>
</dbReference>
<dbReference type="GO" id="GO:0005524">
    <property type="term" value="F:ATP binding"/>
    <property type="evidence" value="ECO:0007669"/>
    <property type="project" value="UniProtKB-KW"/>
</dbReference>
<comment type="subcellular location">
    <subcellularLocation>
        <location evidence="1">Cell membrane</location>
        <topology evidence="1">Multi-pass membrane protein</topology>
    </subcellularLocation>
</comment>
<comment type="similarity">
    <text evidence="2">Belongs to the cation transport ATPase (P-type) (TC 3.A.3) family. Type IIA subfamily.</text>
</comment>
<evidence type="ECO:0000256" key="9">
    <source>
        <dbReference type="ARBA" id="ARBA00022989"/>
    </source>
</evidence>
<dbReference type="OrthoDB" id="9760364at2"/>
<protein>
    <submittedName>
        <fullName evidence="13">Ca2+-transporting ATPase</fullName>
    </submittedName>
</protein>
<dbReference type="Pfam" id="PF00690">
    <property type="entry name" value="Cation_ATPase_N"/>
    <property type="match status" value="1"/>
</dbReference>